<proteinExistence type="predicted"/>
<dbReference type="Proteomes" id="UP000594603">
    <property type="component" value="Chromosome"/>
</dbReference>
<dbReference type="EMBL" id="CP051754">
    <property type="protein sequence ID" value="QPJ84751.1"/>
    <property type="molecule type" value="Genomic_DNA"/>
</dbReference>
<gene>
    <name evidence="1" type="ORF">HH195_02005</name>
</gene>
<accession>A0ACD1BBC8</accession>
<organism evidence="1 2">
    <name type="scientific">Candidatus Sarcina troglodytae</name>
    <dbReference type="NCBI Taxonomy" id="2726954"/>
    <lineage>
        <taxon>Bacteria</taxon>
        <taxon>Bacillati</taxon>
        <taxon>Bacillota</taxon>
        <taxon>Clostridia</taxon>
        <taxon>Eubacteriales</taxon>
        <taxon>Clostridiaceae</taxon>
        <taxon>Sarcina</taxon>
    </lineage>
</organism>
<evidence type="ECO:0000313" key="2">
    <source>
        <dbReference type="Proteomes" id="UP000594603"/>
    </source>
</evidence>
<reference evidence="1" key="1">
    <citation type="submission" date="2020-04" db="EMBL/GenBank/DDBJ databases">
        <title>A novel bacterium ('Candidatus Sarcina troglodytae' sp. nov.) linked to a protracted, uniformly lethal epizootic among sanctuary western chimpanzees (Pan troglodytes verus) in Sierra Leone.</title>
        <authorList>
            <person name="Owens L.A."/>
            <person name="Colitti B."/>
            <person name="Hirji I."/>
            <person name="Pizaro A."/>
            <person name="Jaffe J.E."/>
            <person name="Moittie S."/>
            <person name="Bishop-Lilly K.A."/>
            <person name="Estrella L.A."/>
            <person name="Voegtly L.J."/>
            <person name="Kuhn J.H."/>
            <person name="Suen G."/>
            <person name="Deblois C.L."/>
            <person name="Dunn C."/>
            <person name="Juan-Salles C."/>
            <person name="Goldberg T.L."/>
        </authorList>
    </citation>
    <scope>NUCLEOTIDE SEQUENCE</scope>
    <source>
        <strain evidence="1">JB2</strain>
    </source>
</reference>
<sequence>MNKLVSIIIPTYNREKLIQRSIDSVLNQTYKNIEIIIVDDNSTDNTYKVIKSYMEKYSFIKYIKHSVNKGACVARNTGIKVAKGYYIAFLDSDDEWTENKLEKSTLIFEKEKSIGIVYSNMYLIDCKTGKSKIHKSKKYRDNYYGLLCENIIGSTSLIIVKKEIFDDVGMFKEGLVSCQDWDFYINVAQKHKIAKIDEPLLKYYIHSESISGNMERVLEGHKYIIDKVNNILSQDIKYRKYKNKIVCYQNLNIARIYRRFNQFNQAKEFYSKAFINNPMNKEAYKNFFAMKVGEKIYNNLR</sequence>
<protein>
    <submittedName>
        <fullName evidence="1">Glycosyltransferase family 2 protein</fullName>
    </submittedName>
</protein>
<keyword evidence="2" id="KW-1185">Reference proteome</keyword>
<evidence type="ECO:0000313" key="1">
    <source>
        <dbReference type="EMBL" id="QPJ84751.1"/>
    </source>
</evidence>
<name>A0ACD1BBC8_9CLOT</name>